<dbReference type="RefSeq" id="WP_015693351.1">
    <property type="nucleotide sequence ID" value="NC_016940.1"/>
</dbReference>
<dbReference type="SUPFAM" id="SSF53300">
    <property type="entry name" value="vWA-like"/>
    <property type="match status" value="1"/>
</dbReference>
<dbReference type="STRING" id="984262.SGRA_3023"/>
<feature type="domain" description="VWFA" evidence="1">
    <location>
        <begin position="202"/>
        <end position="361"/>
    </location>
</feature>
<evidence type="ECO:0000259" key="1">
    <source>
        <dbReference type="SMART" id="SM00327"/>
    </source>
</evidence>
<organism evidence="2 3">
    <name type="scientific">Saprospira grandis (strain Lewin)</name>
    <dbReference type="NCBI Taxonomy" id="984262"/>
    <lineage>
        <taxon>Bacteria</taxon>
        <taxon>Pseudomonadati</taxon>
        <taxon>Bacteroidota</taxon>
        <taxon>Saprospiria</taxon>
        <taxon>Saprospirales</taxon>
        <taxon>Saprospiraceae</taxon>
        <taxon>Saprospira</taxon>
    </lineage>
</organism>
<dbReference type="CDD" id="cd01462">
    <property type="entry name" value="VWA_YIEM_type"/>
    <property type="match status" value="1"/>
</dbReference>
<dbReference type="Gene3D" id="3.40.50.410">
    <property type="entry name" value="von Willebrand factor, type A domain"/>
    <property type="match status" value="1"/>
</dbReference>
<sequence>MQEDFSSIQKWRLLLGKAAENPEDKTELSAEANAMDECLGALYNQNDGQAGLGDSSPQLNRWLGDIRKYFPAPLVQIMQKDAFDRLGLEEMLLEPELLESLEPNVELLSTLLSLNKVIPEKTRETARLLVQKVVEELKRKLENPLRQAVKGALNRSVRNRRPRHKEIDWLRTIQLNLKHYQQDYKTVVPERLIGSGKKGQSLKEIILCVDQSGSMGSSLVYSSIFGAVLASLPALRSQMIVFDTEVVDLSAYMQEPVDLLFGTQLGGGTDINKALAYAQKSIRSPQNTTIVLISDLYEGGDSQALLQRVAQLKKTGVQLISLLALNDQGAPIYDRDMAQKFAQLGSPAFACTPQQFPRLIAAALEKKDIHHWLNQEGISPK</sequence>
<name>H6KZH5_SAPGL</name>
<evidence type="ECO:0000313" key="3">
    <source>
        <dbReference type="Proteomes" id="UP000007519"/>
    </source>
</evidence>
<keyword evidence="3" id="KW-1185">Reference proteome</keyword>
<reference evidence="2 3" key="1">
    <citation type="journal article" date="2012" name="Stand. Genomic Sci.">
        <title>Complete genome sequencing and analysis of Saprospira grandis str. Lewin, a predatory marine bacterium.</title>
        <authorList>
            <person name="Saw J.H."/>
            <person name="Yuryev A."/>
            <person name="Kanbe M."/>
            <person name="Hou S."/>
            <person name="Young A.G."/>
            <person name="Aizawa S."/>
            <person name="Alam M."/>
        </authorList>
    </citation>
    <scope>NUCLEOTIDE SEQUENCE [LARGE SCALE GENOMIC DNA]</scope>
    <source>
        <strain evidence="2 3">Lewin</strain>
    </source>
</reference>
<dbReference type="OrthoDB" id="9789979at2"/>
<dbReference type="InterPro" id="IPR036465">
    <property type="entry name" value="vWFA_dom_sf"/>
</dbReference>
<dbReference type="Proteomes" id="UP000007519">
    <property type="component" value="Chromosome"/>
</dbReference>
<dbReference type="PANTHER" id="PTHR30634">
    <property type="entry name" value="OUTER MEMBRANE LOLAB LIPOPROTEIN INSERTION APPARATUS"/>
    <property type="match status" value="1"/>
</dbReference>
<dbReference type="Pfam" id="PF05762">
    <property type="entry name" value="VWA_CoxE"/>
    <property type="match status" value="1"/>
</dbReference>
<dbReference type="PANTHER" id="PTHR30634:SF16">
    <property type="entry name" value="OUTER-MEMBRANE LIPOPROTEIN LOLB"/>
    <property type="match status" value="1"/>
</dbReference>
<proteinExistence type="predicted"/>
<dbReference type="AlphaFoldDB" id="H6KZH5"/>
<dbReference type="InterPro" id="IPR008912">
    <property type="entry name" value="Uncharacterised_CoxE"/>
</dbReference>
<dbReference type="SMART" id="SM00327">
    <property type="entry name" value="VWA"/>
    <property type="match status" value="1"/>
</dbReference>
<dbReference type="KEGG" id="sgn:SGRA_3023"/>
<dbReference type="InterPro" id="IPR050458">
    <property type="entry name" value="LolB"/>
</dbReference>
<dbReference type="EMBL" id="CP002831">
    <property type="protein sequence ID" value="AFC25751.1"/>
    <property type="molecule type" value="Genomic_DNA"/>
</dbReference>
<accession>H6KZH5</accession>
<gene>
    <name evidence="2" type="ordered locus">SGRA_3023</name>
</gene>
<dbReference type="eggNOG" id="COG2425">
    <property type="taxonomic scope" value="Bacteria"/>
</dbReference>
<dbReference type="InterPro" id="IPR002035">
    <property type="entry name" value="VWF_A"/>
</dbReference>
<protein>
    <submittedName>
        <fullName evidence="2">VWA containing CoxE family protein</fullName>
    </submittedName>
</protein>
<dbReference type="HOGENOM" id="CLU_058765_0_0_10"/>
<evidence type="ECO:0000313" key="2">
    <source>
        <dbReference type="EMBL" id="AFC25751.1"/>
    </source>
</evidence>